<keyword evidence="6 8" id="KW-0472">Membrane</keyword>
<feature type="transmembrane region" description="Helical" evidence="8">
    <location>
        <begin position="231"/>
        <end position="248"/>
    </location>
</feature>
<evidence type="ECO:0000256" key="4">
    <source>
        <dbReference type="ARBA" id="ARBA00022692"/>
    </source>
</evidence>
<name>A0A511X6R7_9PROT</name>
<dbReference type="Proteomes" id="UP000321635">
    <property type="component" value="Unassembled WGS sequence"/>
</dbReference>
<feature type="transmembrane region" description="Helical" evidence="8">
    <location>
        <begin position="53"/>
        <end position="80"/>
    </location>
</feature>
<feature type="transmembrane region" description="Helical" evidence="8">
    <location>
        <begin position="355"/>
        <end position="375"/>
    </location>
</feature>
<reference evidence="9 10" key="1">
    <citation type="submission" date="2019-07" db="EMBL/GenBank/DDBJ databases">
        <title>Whole genome shotgun sequence of Acetobacter nitrogenifigens NBRC 105050.</title>
        <authorList>
            <person name="Hosoyama A."/>
            <person name="Uohara A."/>
            <person name="Ohji S."/>
            <person name="Ichikawa N."/>
        </authorList>
    </citation>
    <scope>NUCLEOTIDE SEQUENCE [LARGE SCALE GENOMIC DNA]</scope>
    <source>
        <strain evidence="9 10">NBRC 105050</strain>
    </source>
</reference>
<dbReference type="STRING" id="1120919.GCA_000429165_00540"/>
<feature type="transmembrane region" description="Helical" evidence="8">
    <location>
        <begin position="9"/>
        <end position="33"/>
    </location>
</feature>
<protein>
    <submittedName>
        <fullName evidence="9">Paraquat-inducible protein A</fullName>
    </submittedName>
</protein>
<keyword evidence="4 8" id="KW-0812">Transmembrane</keyword>
<dbReference type="InterPro" id="IPR007498">
    <property type="entry name" value="PqiA-like"/>
</dbReference>
<keyword evidence="5 8" id="KW-1133">Transmembrane helix</keyword>
<gene>
    <name evidence="9" type="ORF">ANI02nite_05300</name>
</gene>
<proteinExistence type="predicted"/>
<evidence type="ECO:0000256" key="2">
    <source>
        <dbReference type="ARBA" id="ARBA00022475"/>
    </source>
</evidence>
<dbReference type="PANTHER" id="PTHR30462">
    <property type="entry name" value="INTERMEMBRANE TRANSPORT PROTEIN PQIB-RELATED"/>
    <property type="match status" value="1"/>
</dbReference>
<dbReference type="EMBL" id="BJYF01000001">
    <property type="protein sequence ID" value="GEN58646.1"/>
    <property type="molecule type" value="Genomic_DNA"/>
</dbReference>
<feature type="transmembrane region" description="Helical" evidence="8">
    <location>
        <begin position="131"/>
        <end position="150"/>
    </location>
</feature>
<comment type="caution">
    <text evidence="9">The sequence shown here is derived from an EMBL/GenBank/DDBJ whole genome shotgun (WGS) entry which is preliminary data.</text>
</comment>
<comment type="subcellular location">
    <subcellularLocation>
        <location evidence="1">Cell inner membrane</location>
    </subcellularLocation>
</comment>
<evidence type="ECO:0000313" key="10">
    <source>
        <dbReference type="Proteomes" id="UP000321635"/>
    </source>
</evidence>
<keyword evidence="2" id="KW-1003">Cell membrane</keyword>
<evidence type="ECO:0000256" key="3">
    <source>
        <dbReference type="ARBA" id="ARBA00022519"/>
    </source>
</evidence>
<dbReference type="InterPro" id="IPR051800">
    <property type="entry name" value="PqiA-PqiB_transport"/>
</dbReference>
<evidence type="ECO:0000313" key="9">
    <source>
        <dbReference type="EMBL" id="GEN58646.1"/>
    </source>
</evidence>
<dbReference type="AlphaFoldDB" id="A0A511X6R7"/>
<feature type="transmembrane region" description="Helical" evidence="8">
    <location>
        <begin position="284"/>
        <end position="307"/>
    </location>
</feature>
<organism evidence="9 10">
    <name type="scientific">Acetobacter nitrogenifigens DSM 23921 = NBRC 105050</name>
    <dbReference type="NCBI Taxonomy" id="1120919"/>
    <lineage>
        <taxon>Bacteria</taxon>
        <taxon>Pseudomonadati</taxon>
        <taxon>Pseudomonadota</taxon>
        <taxon>Alphaproteobacteria</taxon>
        <taxon>Acetobacterales</taxon>
        <taxon>Acetobacteraceae</taxon>
        <taxon>Acetobacter</taxon>
    </lineage>
</organism>
<feature type="region of interest" description="Disordered" evidence="7">
    <location>
        <begin position="389"/>
        <end position="425"/>
    </location>
</feature>
<keyword evidence="3" id="KW-0997">Cell inner membrane</keyword>
<dbReference type="Pfam" id="PF04403">
    <property type="entry name" value="PqiA"/>
    <property type="match status" value="2"/>
</dbReference>
<evidence type="ECO:0000256" key="5">
    <source>
        <dbReference type="ARBA" id="ARBA00022989"/>
    </source>
</evidence>
<evidence type="ECO:0000256" key="7">
    <source>
        <dbReference type="SAM" id="MobiDB-lite"/>
    </source>
</evidence>
<evidence type="ECO:0000256" key="8">
    <source>
        <dbReference type="SAM" id="Phobius"/>
    </source>
</evidence>
<sequence>MSSPIATPLALCISSAALYFATLMSSLMTLNLYGRQRAVELVTGPMELLHEGWGEVGVLVGLVTVLAPGVVITMMALILYAGGKEEMPDWAPHLLAWYEKLRPWSMMEVYILGIFVAYTKLVDLAYVEVGPAAYLIAALMVTMAATDQTLDKELIWRRRRVENTLQFSDGTRVAVERVSISDIQMPPVQNMLSCYSCGLVGAFEQPVPRTHVVGSCPRCGHKMRRRKPDSLNRTAALLLASLICYFPANIYPVMTVIKLGQGGGHTILGGVVELWQDGMIPLSILVLFASITVPVAKILGLAFMLFETYRGSSRGLMFRSKLFRVIDAIGRWSMIDVFMISILVAVVRFSSLANVTADGGVVCFAAVVVLTIFAAEAFDPRLMWDAAGKNGPAPAADPPVASRKSIRTVQNDGTEDRQGMEPASA</sequence>
<dbReference type="GO" id="GO:0005886">
    <property type="term" value="C:plasma membrane"/>
    <property type="evidence" value="ECO:0007669"/>
    <property type="project" value="UniProtKB-SubCell"/>
</dbReference>
<keyword evidence="10" id="KW-1185">Reference proteome</keyword>
<feature type="transmembrane region" description="Helical" evidence="8">
    <location>
        <begin position="328"/>
        <end position="349"/>
    </location>
</feature>
<accession>A0A511X6R7</accession>
<evidence type="ECO:0000256" key="1">
    <source>
        <dbReference type="ARBA" id="ARBA00004533"/>
    </source>
</evidence>
<evidence type="ECO:0000256" key="6">
    <source>
        <dbReference type="ARBA" id="ARBA00023136"/>
    </source>
</evidence>
<dbReference type="PANTHER" id="PTHR30462:SF3">
    <property type="entry name" value="INTERMEMBRANE TRANSPORT PROTEIN PQIA"/>
    <property type="match status" value="1"/>
</dbReference>